<keyword evidence="2" id="KW-0694">RNA-binding</keyword>
<reference evidence="5" key="1">
    <citation type="submission" date="2021-01" db="EMBL/GenBank/DDBJ databases">
        <authorList>
            <person name="Corre E."/>
            <person name="Pelletier E."/>
            <person name="Niang G."/>
            <person name="Scheremetjew M."/>
            <person name="Finn R."/>
            <person name="Kale V."/>
            <person name="Holt S."/>
            <person name="Cochrane G."/>
            <person name="Meng A."/>
            <person name="Brown T."/>
            <person name="Cohen L."/>
        </authorList>
    </citation>
    <scope>NUCLEOTIDE SEQUENCE</scope>
    <source>
        <strain evidence="5">Pbaha01</strain>
    </source>
</reference>
<evidence type="ECO:0000256" key="1">
    <source>
        <dbReference type="ARBA" id="ARBA00022737"/>
    </source>
</evidence>
<evidence type="ECO:0000313" key="5">
    <source>
        <dbReference type="EMBL" id="CAD8362957.1"/>
    </source>
</evidence>
<evidence type="ECO:0000256" key="3">
    <source>
        <dbReference type="SAM" id="MobiDB-lite"/>
    </source>
</evidence>
<accession>A0A7S0AGD9</accession>
<dbReference type="EMBL" id="HBEG01026591">
    <property type="protein sequence ID" value="CAD8362957.1"/>
    <property type="molecule type" value="Transcribed_RNA"/>
</dbReference>
<dbReference type="SMART" id="SM00360">
    <property type="entry name" value="RRM"/>
    <property type="match status" value="2"/>
</dbReference>
<feature type="domain" description="RRM" evidence="4">
    <location>
        <begin position="299"/>
        <end position="371"/>
    </location>
</feature>
<dbReference type="AlphaFoldDB" id="A0A7S0AGD9"/>
<dbReference type="Gene3D" id="3.30.70.330">
    <property type="match status" value="2"/>
</dbReference>
<evidence type="ECO:0000259" key="4">
    <source>
        <dbReference type="SMART" id="SM00360"/>
    </source>
</evidence>
<dbReference type="PANTHER" id="PTHR48032">
    <property type="entry name" value="RNA-BINDING PROTEIN MUSASHI HOMOLOG RBP6"/>
    <property type="match status" value="1"/>
</dbReference>
<dbReference type="InterPro" id="IPR035979">
    <property type="entry name" value="RBD_domain_sf"/>
</dbReference>
<proteinExistence type="predicted"/>
<evidence type="ECO:0000256" key="2">
    <source>
        <dbReference type="ARBA" id="ARBA00022884"/>
    </source>
</evidence>
<gene>
    <name evidence="5" type="ORF">PBAH0796_LOCUS16140</name>
</gene>
<keyword evidence="1" id="KW-0677">Repeat</keyword>
<dbReference type="InterPro" id="IPR012677">
    <property type="entry name" value="Nucleotide-bd_a/b_plait_sf"/>
</dbReference>
<organism evidence="5">
    <name type="scientific">Pyrodinium bahamense</name>
    <dbReference type="NCBI Taxonomy" id="73915"/>
    <lineage>
        <taxon>Eukaryota</taxon>
        <taxon>Sar</taxon>
        <taxon>Alveolata</taxon>
        <taxon>Dinophyceae</taxon>
        <taxon>Gonyaulacales</taxon>
        <taxon>Pyrocystaceae</taxon>
        <taxon>Pyrodinium</taxon>
    </lineage>
</organism>
<dbReference type="InterPro" id="IPR000504">
    <property type="entry name" value="RRM_dom"/>
</dbReference>
<feature type="region of interest" description="Disordered" evidence="3">
    <location>
        <begin position="417"/>
        <end position="465"/>
    </location>
</feature>
<protein>
    <recommendedName>
        <fullName evidence="4">RRM domain-containing protein</fullName>
    </recommendedName>
</protein>
<dbReference type="Pfam" id="PF00076">
    <property type="entry name" value="RRM_1"/>
    <property type="match status" value="2"/>
</dbReference>
<dbReference type="PANTHER" id="PTHR48032:SF6">
    <property type="entry name" value="RNA-BINDING (RRM_RBD_RNP MOTIFS) FAMILY PROTEIN"/>
    <property type="match status" value="1"/>
</dbReference>
<sequence>MAFNEDDKGVAARYLLLDLPKETQEEDLLLHFGAFGEIEEVTLKRHPETGEIRASVKFANPTLELRGHMLNRTHEIRGGKVTVQTWKMQKLARPGFKAALKGGKFSKGYAADYSPMPMAGKGWAPAHGPGPGAAWGVWPDESDDWSGWAKGSPSSWRFGSSEWGGKYGPLESGPRPGGYGCGNNGYGKGPYGCGPYGTGPSVWGPPGCKGCGKLACGKPACAAYGPAGGKCGFYAAGRGDAYASGKGGAWSSGCGRDWDGPIPAWNGPLGQSAWQVGHTQAFSGKGGPFWDKDKDITARYLLTGLSLDTEEEDLRRYFGTFGEIEEVTLRSHGEHGETMSGSVKFLNPTMELRRLMLNETHEIRDTQITVQTWKMRKLQRPSYKAAGKGGKAGGCPQAAEVDVDAQAVAEWEKMLQASGGTDTEVDWSGWPGDGFGSGPQSRPQQGYRLLPGGRVQNRPSPYGGQ</sequence>
<dbReference type="SUPFAM" id="SSF54928">
    <property type="entry name" value="RNA-binding domain, RBD"/>
    <property type="match status" value="1"/>
</dbReference>
<feature type="domain" description="RRM" evidence="4">
    <location>
        <begin position="13"/>
        <end position="84"/>
    </location>
</feature>
<dbReference type="GO" id="GO:0006417">
    <property type="term" value="P:regulation of translation"/>
    <property type="evidence" value="ECO:0007669"/>
    <property type="project" value="TreeGrafter"/>
</dbReference>
<dbReference type="GO" id="GO:0003729">
    <property type="term" value="F:mRNA binding"/>
    <property type="evidence" value="ECO:0007669"/>
    <property type="project" value="TreeGrafter"/>
</dbReference>
<dbReference type="CDD" id="cd00590">
    <property type="entry name" value="RRM_SF"/>
    <property type="match status" value="1"/>
</dbReference>
<name>A0A7S0AGD9_9DINO</name>